<accession>A0ABS5G586</accession>
<dbReference type="Gene3D" id="3.10.20.30">
    <property type="match status" value="1"/>
</dbReference>
<dbReference type="RefSeq" id="WP_172237274.1">
    <property type="nucleotide sequence ID" value="NZ_JABFDP010000015.1"/>
</dbReference>
<dbReference type="InterPro" id="IPR012675">
    <property type="entry name" value="Beta-grasp_dom_sf"/>
</dbReference>
<evidence type="ECO:0000256" key="1">
    <source>
        <dbReference type="ARBA" id="ARBA00010914"/>
    </source>
</evidence>
<keyword evidence="2" id="KW-0001">2Fe-2S</keyword>
<evidence type="ECO:0000256" key="2">
    <source>
        <dbReference type="ARBA" id="ARBA00022714"/>
    </source>
</evidence>
<name>A0ABS5G586_9BRAD</name>
<dbReference type="PANTHER" id="PTHR23426:SF65">
    <property type="entry name" value="FERREDOXIN-2, MITOCHONDRIAL"/>
    <property type="match status" value="1"/>
</dbReference>
<evidence type="ECO:0000256" key="5">
    <source>
        <dbReference type="ARBA" id="ARBA00023014"/>
    </source>
</evidence>
<sequence length="107" mass="11384">MPRITFIEPDGTVRTVEAAHDESAMQAAKRNGIDGIIGECGGSCICATCHCHVDQAWLTRVGPAGDIEADVLEFEATDVRPESRLACQIPITDALAGLVLHVVGRSR</sequence>
<dbReference type="Pfam" id="PF00111">
    <property type="entry name" value="Fer2"/>
    <property type="match status" value="1"/>
</dbReference>
<proteinExistence type="inferred from homology"/>
<keyword evidence="3" id="KW-0479">Metal-binding</keyword>
<evidence type="ECO:0000313" key="8">
    <source>
        <dbReference type="EMBL" id="MBR1136477.1"/>
    </source>
</evidence>
<dbReference type="PANTHER" id="PTHR23426">
    <property type="entry name" value="FERREDOXIN/ADRENODOXIN"/>
    <property type="match status" value="1"/>
</dbReference>
<gene>
    <name evidence="8" type="ORF">JQ619_11930</name>
</gene>
<evidence type="ECO:0000256" key="6">
    <source>
        <dbReference type="ARBA" id="ARBA00034078"/>
    </source>
</evidence>
<dbReference type="EMBL" id="JAFCLK010000010">
    <property type="protein sequence ID" value="MBR1136477.1"/>
    <property type="molecule type" value="Genomic_DNA"/>
</dbReference>
<reference evidence="9" key="1">
    <citation type="journal article" date="2021" name="ISME J.">
        <title>Evolutionary origin and ecological implication of a unique nif island in free-living Bradyrhizobium lineages.</title>
        <authorList>
            <person name="Tao J."/>
        </authorList>
    </citation>
    <scope>NUCLEOTIDE SEQUENCE [LARGE SCALE GENOMIC DNA]</scope>
    <source>
        <strain evidence="9">SZCCT0094</strain>
    </source>
</reference>
<keyword evidence="5" id="KW-0411">Iron-sulfur</keyword>
<comment type="similarity">
    <text evidence="1">Belongs to the adrenodoxin/putidaredoxin family.</text>
</comment>
<dbReference type="InterPro" id="IPR001055">
    <property type="entry name" value="Adrenodoxin-like"/>
</dbReference>
<protein>
    <submittedName>
        <fullName evidence="8">2Fe-2S iron-sulfur cluster binding domain-containing protein</fullName>
    </submittedName>
</protein>
<dbReference type="InterPro" id="IPR036010">
    <property type="entry name" value="2Fe-2S_ferredoxin-like_sf"/>
</dbReference>
<keyword evidence="4" id="KW-0408">Iron</keyword>
<dbReference type="Proteomes" id="UP001314635">
    <property type="component" value="Unassembled WGS sequence"/>
</dbReference>
<comment type="caution">
    <text evidence="8">The sequence shown here is derived from an EMBL/GenBank/DDBJ whole genome shotgun (WGS) entry which is preliminary data.</text>
</comment>
<dbReference type="SUPFAM" id="SSF54292">
    <property type="entry name" value="2Fe-2S ferredoxin-like"/>
    <property type="match status" value="1"/>
</dbReference>
<evidence type="ECO:0000313" key="9">
    <source>
        <dbReference type="Proteomes" id="UP001314635"/>
    </source>
</evidence>
<evidence type="ECO:0000256" key="4">
    <source>
        <dbReference type="ARBA" id="ARBA00023004"/>
    </source>
</evidence>
<feature type="domain" description="2Fe-2S ferredoxin-type" evidence="7">
    <location>
        <begin position="2"/>
        <end position="106"/>
    </location>
</feature>
<organism evidence="8 9">
    <name type="scientific">Bradyrhizobium denitrificans</name>
    <dbReference type="NCBI Taxonomy" id="2734912"/>
    <lineage>
        <taxon>Bacteria</taxon>
        <taxon>Pseudomonadati</taxon>
        <taxon>Pseudomonadota</taxon>
        <taxon>Alphaproteobacteria</taxon>
        <taxon>Hyphomicrobiales</taxon>
        <taxon>Nitrobacteraceae</taxon>
        <taxon>Bradyrhizobium</taxon>
    </lineage>
</organism>
<comment type="cofactor">
    <cofactor evidence="6">
        <name>[2Fe-2S] cluster</name>
        <dbReference type="ChEBI" id="CHEBI:190135"/>
    </cofactor>
</comment>
<dbReference type="PRINTS" id="PR00355">
    <property type="entry name" value="ADRENODOXIN"/>
</dbReference>
<evidence type="ECO:0000256" key="3">
    <source>
        <dbReference type="ARBA" id="ARBA00022723"/>
    </source>
</evidence>
<dbReference type="CDD" id="cd00207">
    <property type="entry name" value="fer2"/>
    <property type="match status" value="1"/>
</dbReference>
<keyword evidence="9" id="KW-1185">Reference proteome</keyword>
<dbReference type="PROSITE" id="PS51085">
    <property type="entry name" value="2FE2S_FER_2"/>
    <property type="match status" value="1"/>
</dbReference>
<evidence type="ECO:0000259" key="7">
    <source>
        <dbReference type="PROSITE" id="PS51085"/>
    </source>
</evidence>
<dbReference type="InterPro" id="IPR001041">
    <property type="entry name" value="2Fe-2S_ferredoxin-type"/>
</dbReference>